<dbReference type="Pfam" id="PF08366">
    <property type="entry name" value="LLGL"/>
    <property type="match status" value="1"/>
</dbReference>
<dbReference type="InterPro" id="IPR001680">
    <property type="entry name" value="WD40_rpt"/>
</dbReference>
<dbReference type="GO" id="GO:0019905">
    <property type="term" value="F:syntaxin binding"/>
    <property type="evidence" value="ECO:0007669"/>
    <property type="project" value="TreeGrafter"/>
</dbReference>
<dbReference type="GO" id="GO:0045159">
    <property type="term" value="F:myosin II binding"/>
    <property type="evidence" value="ECO:0007669"/>
    <property type="project" value="TreeGrafter"/>
</dbReference>
<dbReference type="GO" id="GO:0030866">
    <property type="term" value="P:cortical actin cytoskeleton organization"/>
    <property type="evidence" value="ECO:0007669"/>
    <property type="project" value="TreeGrafter"/>
</dbReference>
<dbReference type="GO" id="GO:0005096">
    <property type="term" value="F:GTPase activator activity"/>
    <property type="evidence" value="ECO:0007669"/>
    <property type="project" value="TreeGrafter"/>
</dbReference>
<proteinExistence type="predicted"/>
<keyword evidence="1" id="KW-0853">WD repeat</keyword>
<dbReference type="GO" id="GO:0030864">
    <property type="term" value="C:cortical actin cytoskeleton"/>
    <property type="evidence" value="ECO:0007669"/>
    <property type="project" value="TreeGrafter"/>
</dbReference>
<sequence>MLKFIRGKGSGSTSVERAKLQRELYAFRKMTTHGFPSKPSALAYDAILRLLAIGNKSGLIRVLGRPGVEFSGQHPDDDSPILKIIFVPKRGFVITLTDDNTLHLWQIKNGAGASLSLIKSYPLDGKLKKISCLRLKQQEDEVFVGTEGGNVYTLDVSKFEITEQVIYLDVVLQNAPDTYKLNPGAVESVLELQDELIIGYERGLVTKWSQKLNKSVKHYIQNQQLEYLSIKSPTEIVSSHNDGSYVIWDLEKDTNQTKTVYGPYPCKKISKIEIVGDFIVFNGGLPRAAYGDHFSVASDIKLSGGEDGTKFSKNPWPIRGGEFVEFSNGHKDLFITGHEDGSVRFWDTSGGSMSLVGKFSFSSLFKGDEDEPAESSQEDEEWPPFRKVGTFDPYSDDPRLAVKKLAFCPKSGYLAIGGTAGQVVILNTKSGAQDLSKVDTVNLVAENFVWKGHDPLKYNKLVGVHALLQIMPPAAVTAIALEGPSGLVAVGTGHGFVLYDYTSRRVLMSKSTLNPSDVMASGDVGMSRRKSFKKSLRESFRRLRKGRSQRQPDNSKSPGTAVNADVKKPVERAIEARSSDDAMSSMVRSLSFAKTYLLSLQSTSSTLWAGTNAGTVYVFSIHLSDTRSEVACAIGKEIQLKHRAPVLSIIVLDSNSLSVDSFSPEGHPGPHRVLIGSEEQIKIFTLPNLRPFGKLKLTAQEGSRLRRMNVGVFTSVSDSYNEKCLCCLTNQGDLYVITLPDLKRQISTKCLRKEDISGISSLVFTPYGQGLFMCSSSELQRITLSAKYQLPNCSVPGIEPEGASNTGKNDFSLKDEALDVSGDITIDVVTDHTEAALPSNHIIGVENNVNDDEENKTEVQIEENIAETTANTTANSVDEVAPRESSI</sequence>
<dbReference type="PANTHER" id="PTHR10241:SF29">
    <property type="entry name" value="LETHAL(2) GIANT LARVAE PROTEIN"/>
    <property type="match status" value="1"/>
</dbReference>
<keyword evidence="5" id="KW-1185">Reference proteome</keyword>
<reference evidence="4" key="1">
    <citation type="submission" date="2021-06" db="EMBL/GenBank/DDBJ databases">
        <authorList>
            <person name="Hodson N. C."/>
            <person name="Mongue J. A."/>
            <person name="Jaron S. K."/>
        </authorList>
    </citation>
    <scope>NUCLEOTIDE SEQUENCE</scope>
</reference>
<protein>
    <recommendedName>
        <fullName evidence="3">Lethal giant larvae homologue 2 domain-containing protein</fullName>
    </recommendedName>
</protein>
<name>A0A8J2PX40_9HEXA</name>
<dbReference type="OrthoDB" id="19944at2759"/>
<dbReference type="GO" id="GO:0032878">
    <property type="term" value="P:regulation of establishment or maintenance of cell polarity"/>
    <property type="evidence" value="ECO:0007669"/>
    <property type="project" value="TreeGrafter"/>
</dbReference>
<feature type="region of interest" description="Disordered" evidence="2">
    <location>
        <begin position="865"/>
        <end position="887"/>
    </location>
</feature>
<feature type="compositionally biased region" description="Polar residues" evidence="2">
    <location>
        <begin position="549"/>
        <end position="560"/>
    </location>
</feature>
<feature type="domain" description="Lethal giant larvae homologue 2" evidence="3">
    <location>
        <begin position="258"/>
        <end position="296"/>
    </location>
</feature>
<dbReference type="SMART" id="SM00320">
    <property type="entry name" value="WD40"/>
    <property type="match status" value="4"/>
</dbReference>
<gene>
    <name evidence="4" type="ORF">AFUS01_LOCUS35245</name>
</gene>
<accession>A0A8J2PX40</accession>
<evidence type="ECO:0000313" key="5">
    <source>
        <dbReference type="Proteomes" id="UP000708208"/>
    </source>
</evidence>
<evidence type="ECO:0000256" key="1">
    <source>
        <dbReference type="PROSITE-ProRule" id="PRU00221"/>
    </source>
</evidence>
<feature type="compositionally biased region" description="Low complexity" evidence="2">
    <location>
        <begin position="866"/>
        <end position="875"/>
    </location>
</feature>
<comment type="caution">
    <text evidence="4">The sequence shown here is derived from an EMBL/GenBank/DDBJ whole genome shotgun (WGS) entry which is preliminary data.</text>
</comment>
<dbReference type="GO" id="GO:0008593">
    <property type="term" value="P:regulation of Notch signaling pathway"/>
    <property type="evidence" value="ECO:0007669"/>
    <property type="project" value="TreeGrafter"/>
</dbReference>
<dbReference type="GO" id="GO:0005886">
    <property type="term" value="C:plasma membrane"/>
    <property type="evidence" value="ECO:0007669"/>
    <property type="project" value="TreeGrafter"/>
</dbReference>
<dbReference type="Proteomes" id="UP000708208">
    <property type="component" value="Unassembled WGS sequence"/>
</dbReference>
<dbReference type="PANTHER" id="PTHR10241">
    <property type="entry name" value="LETHAL 2 GIANT LARVAE PROTEIN"/>
    <property type="match status" value="1"/>
</dbReference>
<dbReference type="AlphaFoldDB" id="A0A8J2PX40"/>
<feature type="region of interest" description="Disordered" evidence="2">
    <location>
        <begin position="541"/>
        <end position="566"/>
    </location>
</feature>
<dbReference type="GO" id="GO:0006893">
    <property type="term" value="P:Golgi to plasma membrane transport"/>
    <property type="evidence" value="ECO:0007669"/>
    <property type="project" value="TreeGrafter"/>
</dbReference>
<evidence type="ECO:0000313" key="4">
    <source>
        <dbReference type="EMBL" id="CAG7825120.1"/>
    </source>
</evidence>
<dbReference type="PROSITE" id="PS50082">
    <property type="entry name" value="WD_REPEATS_2"/>
    <property type="match status" value="1"/>
</dbReference>
<dbReference type="GO" id="GO:0051294">
    <property type="term" value="P:establishment of spindle orientation"/>
    <property type="evidence" value="ECO:0007669"/>
    <property type="project" value="TreeGrafter"/>
</dbReference>
<dbReference type="EMBL" id="CAJVCH010535074">
    <property type="protein sequence ID" value="CAG7825120.1"/>
    <property type="molecule type" value="Genomic_DNA"/>
</dbReference>
<feature type="repeat" description="WD" evidence="1">
    <location>
        <begin position="333"/>
        <end position="356"/>
    </location>
</feature>
<organism evidence="4 5">
    <name type="scientific">Allacma fusca</name>
    <dbReference type="NCBI Taxonomy" id="39272"/>
    <lineage>
        <taxon>Eukaryota</taxon>
        <taxon>Metazoa</taxon>
        <taxon>Ecdysozoa</taxon>
        <taxon>Arthropoda</taxon>
        <taxon>Hexapoda</taxon>
        <taxon>Collembola</taxon>
        <taxon>Symphypleona</taxon>
        <taxon>Sminthuridae</taxon>
        <taxon>Allacma</taxon>
    </lineage>
</organism>
<evidence type="ECO:0000256" key="2">
    <source>
        <dbReference type="SAM" id="MobiDB-lite"/>
    </source>
</evidence>
<dbReference type="InterPro" id="IPR013577">
    <property type="entry name" value="LLGL2"/>
</dbReference>
<evidence type="ECO:0000259" key="3">
    <source>
        <dbReference type="Pfam" id="PF08366"/>
    </source>
</evidence>